<dbReference type="Pfam" id="PF05145">
    <property type="entry name" value="AbrB"/>
    <property type="match status" value="1"/>
</dbReference>
<dbReference type="InterPro" id="IPR017516">
    <property type="entry name" value="AbrB_dup"/>
</dbReference>
<dbReference type="PIRSF" id="PIRSF038991">
    <property type="entry name" value="Protein_AbrB"/>
    <property type="match status" value="1"/>
</dbReference>
<protein>
    <submittedName>
        <fullName evidence="2">AbrB family transcriptional regulator</fullName>
    </submittedName>
</protein>
<name>A0ABY7RJP6_9NEIS</name>
<evidence type="ECO:0000313" key="2">
    <source>
        <dbReference type="EMBL" id="WCL71433.1"/>
    </source>
</evidence>
<dbReference type="Proteomes" id="UP001221268">
    <property type="component" value="Chromosome"/>
</dbReference>
<feature type="transmembrane region" description="Helical" evidence="1">
    <location>
        <begin position="260"/>
        <end position="282"/>
    </location>
</feature>
<accession>A0ABY7RJP6</accession>
<dbReference type="PANTHER" id="PTHR38457">
    <property type="entry name" value="REGULATOR ABRB-RELATED"/>
    <property type="match status" value="1"/>
</dbReference>
<keyword evidence="1" id="KW-0472">Membrane</keyword>
<gene>
    <name evidence="2" type="ORF">PJU73_08925</name>
</gene>
<dbReference type="RefSeq" id="WP_237090441.1">
    <property type="nucleotide sequence ID" value="NZ_CP116766.1"/>
</dbReference>
<dbReference type="NCBIfam" id="TIGR03082">
    <property type="entry name" value="Gneg_AbrB_dup"/>
    <property type="match status" value="2"/>
</dbReference>
<feature type="transmembrane region" description="Helical" evidence="1">
    <location>
        <begin position="182"/>
        <end position="199"/>
    </location>
</feature>
<dbReference type="EMBL" id="CP116766">
    <property type="protein sequence ID" value="WCL71433.1"/>
    <property type="molecule type" value="Genomic_DNA"/>
</dbReference>
<sequence length="351" mass="37732">MTPATLFPYLSGFSAALLGALAAVWLRLPIPWLLGALLTTALLNLNGVPVRSSSNGRKIGLIIIGTSLGLYFTPQMVGLLLTHVHWLIAGMLFAVLLGIGGSLLLYRFGKTDFKTAWFASCIGGASEMATIAHRHGARTDQVVAAHALRILLVVSIVPAVYQLAGWHGQDDTLLNIPRHIDYGLLALLLALGAAGGLLLERIKLSNPWTFGPLLFTILLTANQIHLSAMPSEIAHFGQLLIGWSLGNKFQPGFFRQAPRLLALTAVNVIISLTFTALMAWLLHRFSHIPMPTLGLALAPGGVAEMTITAKTLQLGIPLVTAFHVFRLIAVIASANLLYLHIAKLLRIPTQP</sequence>
<keyword evidence="3" id="KW-1185">Reference proteome</keyword>
<dbReference type="PANTHER" id="PTHR38457:SF1">
    <property type="entry name" value="REGULATOR ABRB-RELATED"/>
    <property type="match status" value="1"/>
</dbReference>
<feature type="transmembrane region" description="Helical" evidence="1">
    <location>
        <begin position="7"/>
        <end position="26"/>
    </location>
</feature>
<dbReference type="InterPro" id="IPR007820">
    <property type="entry name" value="AbrB_fam"/>
</dbReference>
<feature type="transmembrane region" description="Helical" evidence="1">
    <location>
        <begin position="142"/>
        <end position="162"/>
    </location>
</feature>
<keyword evidence="1" id="KW-1133">Transmembrane helix</keyword>
<evidence type="ECO:0000256" key="1">
    <source>
        <dbReference type="SAM" id="Phobius"/>
    </source>
</evidence>
<proteinExistence type="predicted"/>
<evidence type="ECO:0000313" key="3">
    <source>
        <dbReference type="Proteomes" id="UP001221268"/>
    </source>
</evidence>
<feature type="transmembrane region" description="Helical" evidence="1">
    <location>
        <begin position="86"/>
        <end position="106"/>
    </location>
</feature>
<reference evidence="2 3" key="1">
    <citation type="submission" date="2023-01" db="EMBL/GenBank/DDBJ databases">
        <authorList>
            <person name="Yang C."/>
        </authorList>
    </citation>
    <scope>NUCLEOTIDE SEQUENCE [LARGE SCALE GENOMIC DNA]</scope>
    <source>
        <strain evidence="2 3">ZJ106</strain>
    </source>
</reference>
<keyword evidence="1" id="KW-0812">Transmembrane</keyword>
<feature type="transmembrane region" description="Helical" evidence="1">
    <location>
        <begin position="314"/>
        <end position="338"/>
    </location>
</feature>
<feature type="transmembrane region" description="Helical" evidence="1">
    <location>
        <begin position="32"/>
        <end position="48"/>
    </location>
</feature>
<organism evidence="2 3">
    <name type="scientific">Neisseria lisongii</name>
    <dbReference type="NCBI Taxonomy" id="2912188"/>
    <lineage>
        <taxon>Bacteria</taxon>
        <taxon>Pseudomonadati</taxon>
        <taxon>Pseudomonadota</taxon>
        <taxon>Betaproteobacteria</taxon>
        <taxon>Neisseriales</taxon>
        <taxon>Neisseriaceae</taxon>
        <taxon>Neisseria</taxon>
    </lineage>
</organism>
<feature type="transmembrane region" description="Helical" evidence="1">
    <location>
        <begin position="60"/>
        <end position="80"/>
    </location>
</feature>